<gene>
    <name evidence="9" type="ORF">PNIG_b0700</name>
</gene>
<comment type="subcellular location">
    <subcellularLocation>
        <location evidence="1">Cell membrane</location>
        <topology evidence="1">Multi-pass membrane protein</topology>
    </subcellularLocation>
    <subcellularLocation>
        <location evidence="6">Membrane</location>
        <topology evidence="6">Multi-pass membrane protein</topology>
    </subcellularLocation>
</comment>
<keyword evidence="6" id="KW-0813">Transport</keyword>
<dbReference type="RefSeq" id="WP_089369295.1">
    <property type="nucleotide sequence ID" value="NZ_BJXZ01000020.1"/>
</dbReference>
<feature type="transmembrane region" description="Helical" evidence="7">
    <location>
        <begin position="20"/>
        <end position="42"/>
    </location>
</feature>
<evidence type="ECO:0000256" key="7">
    <source>
        <dbReference type="SAM" id="Phobius"/>
    </source>
</evidence>
<evidence type="ECO:0000256" key="3">
    <source>
        <dbReference type="ARBA" id="ARBA00022692"/>
    </source>
</evidence>
<dbReference type="KEGG" id="png:PNIG_b0700"/>
<evidence type="ECO:0000256" key="4">
    <source>
        <dbReference type="ARBA" id="ARBA00022989"/>
    </source>
</evidence>
<keyword evidence="5 7" id="KW-0472">Membrane</keyword>
<protein>
    <recommendedName>
        <fullName evidence="8">MotA/TolQ/ExbB proton channel domain-containing protein</fullName>
    </recommendedName>
</protein>
<reference evidence="9 10" key="1">
    <citation type="submission" date="2015-03" db="EMBL/GenBank/DDBJ databases">
        <authorList>
            <person name="Xie B.-B."/>
            <person name="Rong J.-C."/>
            <person name="Qin Q.-L."/>
            <person name="Zhang Y.-Z."/>
        </authorList>
    </citation>
    <scope>NUCLEOTIDE SEQUENCE [LARGE SCALE GENOMIC DNA]</scope>
    <source>
        <strain evidence="9 10">KMM 661</strain>
    </source>
</reference>
<keyword evidence="6" id="KW-0653">Protein transport</keyword>
<dbReference type="PANTHER" id="PTHR30625">
    <property type="entry name" value="PROTEIN TOLQ"/>
    <property type="match status" value="1"/>
</dbReference>
<dbReference type="Proteomes" id="UP000198329">
    <property type="component" value="Chromosome II"/>
</dbReference>
<sequence>MVLLIDSINAIRDFLDTGGQVLLVIGVLIFAMWLLILERFIYFFNGFRGYKKTIKNSWLKRNERNSWNAEQIRQAMISRASMRLNANLALINVMVALCPLLGLLGTVTGMIEVFDVMAITGTGSARSMASGVSKATIPTMAGMVGALSGVFASTYLQRRAKREVALLEDSMVLDH</sequence>
<dbReference type="PANTHER" id="PTHR30625:SF18">
    <property type="entry name" value="TONB2 ENERGY TRANSDUCTION SYSTEM INNER MEMBRANE COMPONENT EXBB"/>
    <property type="match status" value="1"/>
</dbReference>
<keyword evidence="4 7" id="KW-1133">Transmembrane helix</keyword>
<evidence type="ECO:0000256" key="6">
    <source>
        <dbReference type="RuleBase" id="RU004057"/>
    </source>
</evidence>
<organism evidence="9 10">
    <name type="scientific">Pseudoalteromonas nigrifaciens</name>
    <dbReference type="NCBI Taxonomy" id="28109"/>
    <lineage>
        <taxon>Bacteria</taxon>
        <taxon>Pseudomonadati</taxon>
        <taxon>Pseudomonadota</taxon>
        <taxon>Gammaproteobacteria</taxon>
        <taxon>Alteromonadales</taxon>
        <taxon>Pseudoalteromonadaceae</taxon>
        <taxon>Pseudoalteromonas</taxon>
    </lineage>
</organism>
<dbReference type="GO" id="GO:0005886">
    <property type="term" value="C:plasma membrane"/>
    <property type="evidence" value="ECO:0007669"/>
    <property type="project" value="UniProtKB-SubCell"/>
</dbReference>
<dbReference type="AlphaFoldDB" id="A0AAC9UM89"/>
<evidence type="ECO:0000259" key="8">
    <source>
        <dbReference type="Pfam" id="PF01618"/>
    </source>
</evidence>
<name>A0AAC9UM89_9GAMM</name>
<dbReference type="GO" id="GO:0017038">
    <property type="term" value="P:protein import"/>
    <property type="evidence" value="ECO:0007669"/>
    <property type="project" value="TreeGrafter"/>
</dbReference>
<feature type="domain" description="MotA/TolQ/ExbB proton channel" evidence="8">
    <location>
        <begin position="61"/>
        <end position="168"/>
    </location>
</feature>
<comment type="similarity">
    <text evidence="6">Belongs to the exbB/tolQ family.</text>
</comment>
<keyword evidence="3 7" id="KW-0812">Transmembrane</keyword>
<dbReference type="InterPro" id="IPR002898">
    <property type="entry name" value="MotA_ExbB_proton_chnl"/>
</dbReference>
<dbReference type="GeneID" id="300943833"/>
<feature type="transmembrane region" description="Helical" evidence="7">
    <location>
        <begin position="88"/>
        <end position="111"/>
    </location>
</feature>
<dbReference type="InterPro" id="IPR050790">
    <property type="entry name" value="ExbB/TolQ_transport"/>
</dbReference>
<keyword evidence="10" id="KW-1185">Reference proteome</keyword>
<feature type="transmembrane region" description="Helical" evidence="7">
    <location>
        <begin position="135"/>
        <end position="156"/>
    </location>
</feature>
<evidence type="ECO:0000313" key="9">
    <source>
        <dbReference type="EMBL" id="ASM56243.1"/>
    </source>
</evidence>
<evidence type="ECO:0000313" key="10">
    <source>
        <dbReference type="Proteomes" id="UP000198329"/>
    </source>
</evidence>
<keyword evidence="2" id="KW-1003">Cell membrane</keyword>
<evidence type="ECO:0000256" key="5">
    <source>
        <dbReference type="ARBA" id="ARBA00023136"/>
    </source>
</evidence>
<dbReference type="EMBL" id="CP011037">
    <property type="protein sequence ID" value="ASM56243.1"/>
    <property type="molecule type" value="Genomic_DNA"/>
</dbReference>
<proteinExistence type="inferred from homology"/>
<evidence type="ECO:0000256" key="2">
    <source>
        <dbReference type="ARBA" id="ARBA00022475"/>
    </source>
</evidence>
<evidence type="ECO:0000256" key="1">
    <source>
        <dbReference type="ARBA" id="ARBA00004651"/>
    </source>
</evidence>
<accession>A0AAC9UM89</accession>
<dbReference type="Pfam" id="PF01618">
    <property type="entry name" value="MotA_ExbB"/>
    <property type="match status" value="1"/>
</dbReference>